<gene>
    <name evidence="2" type="ORF">FB45DRAFT_1007579</name>
</gene>
<protein>
    <submittedName>
        <fullName evidence="2">Uncharacterized protein</fullName>
    </submittedName>
</protein>
<dbReference type="EMBL" id="JARKIF010000020">
    <property type="protein sequence ID" value="KAJ7617878.1"/>
    <property type="molecule type" value="Genomic_DNA"/>
</dbReference>
<accession>A0AAD7BDK5</accession>
<organism evidence="2 3">
    <name type="scientific">Roridomyces roridus</name>
    <dbReference type="NCBI Taxonomy" id="1738132"/>
    <lineage>
        <taxon>Eukaryota</taxon>
        <taxon>Fungi</taxon>
        <taxon>Dikarya</taxon>
        <taxon>Basidiomycota</taxon>
        <taxon>Agaricomycotina</taxon>
        <taxon>Agaricomycetes</taxon>
        <taxon>Agaricomycetidae</taxon>
        <taxon>Agaricales</taxon>
        <taxon>Marasmiineae</taxon>
        <taxon>Mycenaceae</taxon>
        <taxon>Roridomyces</taxon>
    </lineage>
</organism>
<evidence type="ECO:0000256" key="1">
    <source>
        <dbReference type="SAM" id="MobiDB-lite"/>
    </source>
</evidence>
<feature type="region of interest" description="Disordered" evidence="1">
    <location>
        <begin position="357"/>
        <end position="400"/>
    </location>
</feature>
<dbReference type="AlphaFoldDB" id="A0AAD7BDK5"/>
<comment type="caution">
    <text evidence="2">The sequence shown here is derived from an EMBL/GenBank/DDBJ whole genome shotgun (WGS) entry which is preliminary data.</text>
</comment>
<keyword evidence="3" id="KW-1185">Reference proteome</keyword>
<feature type="compositionally biased region" description="Low complexity" evidence="1">
    <location>
        <begin position="146"/>
        <end position="159"/>
    </location>
</feature>
<proteinExistence type="predicted"/>
<dbReference type="Proteomes" id="UP001221142">
    <property type="component" value="Unassembled WGS sequence"/>
</dbReference>
<evidence type="ECO:0000313" key="2">
    <source>
        <dbReference type="EMBL" id="KAJ7617878.1"/>
    </source>
</evidence>
<feature type="region of interest" description="Disordered" evidence="1">
    <location>
        <begin position="117"/>
        <end position="160"/>
    </location>
</feature>
<sequence>MRRAKGVLSYTGCRLLRGSADECNIAFCMHNDMATTDTAAQSTNSSTILGGELTSTPPLIVDTPPGCATPPVPGAYPEEGATSKDNQTDVGGEGLVDVAKAAVAGITGYFVGSSPLAAHHSGQNSPPSPTTERKIAVDTDSPERQSTMSSFTSSVSDISSIEDRRHDGYAPLGSTPALLSPASEIASTPPTVYLSVGSNATQAAPPPFTPIPPVNGLDAAYFPSTVPLRLNPKHTTPFTPIPPVKSEADGVQASGYFAPPTMQAGDQHALTAVPLTHTHHFFSDPEHPLSLSDHSVSSSNANASVEAIATASVAASSDSSFSVFTASAQQQDGNAVESVLAPEAAWEKFEEHGFAGAGMHHESDSKESVPGDSSFELSGDGSRQETLGVEEEGNGHEREIRGNDELVAMGEGKKPRHEGLIRGWVGRKAPKGVRSEAARNIDARGLYEDHPRGVGRTVRKHWTRRKTKGVDRYQ</sequence>
<feature type="compositionally biased region" description="Basic and acidic residues" evidence="1">
    <location>
        <begin position="131"/>
        <end position="143"/>
    </location>
</feature>
<reference evidence="2" key="1">
    <citation type="submission" date="2023-03" db="EMBL/GenBank/DDBJ databases">
        <title>Massive genome expansion in bonnet fungi (Mycena s.s.) driven by repeated elements and novel gene families across ecological guilds.</title>
        <authorList>
            <consortium name="Lawrence Berkeley National Laboratory"/>
            <person name="Harder C.B."/>
            <person name="Miyauchi S."/>
            <person name="Viragh M."/>
            <person name="Kuo A."/>
            <person name="Thoen E."/>
            <person name="Andreopoulos B."/>
            <person name="Lu D."/>
            <person name="Skrede I."/>
            <person name="Drula E."/>
            <person name="Henrissat B."/>
            <person name="Morin E."/>
            <person name="Kohler A."/>
            <person name="Barry K."/>
            <person name="LaButti K."/>
            <person name="Morin E."/>
            <person name="Salamov A."/>
            <person name="Lipzen A."/>
            <person name="Mereny Z."/>
            <person name="Hegedus B."/>
            <person name="Baldrian P."/>
            <person name="Stursova M."/>
            <person name="Weitz H."/>
            <person name="Taylor A."/>
            <person name="Grigoriev I.V."/>
            <person name="Nagy L.G."/>
            <person name="Martin F."/>
            <person name="Kauserud H."/>
        </authorList>
    </citation>
    <scope>NUCLEOTIDE SEQUENCE</scope>
    <source>
        <strain evidence="2">9284</strain>
    </source>
</reference>
<name>A0AAD7BDK5_9AGAR</name>
<evidence type="ECO:0000313" key="3">
    <source>
        <dbReference type="Proteomes" id="UP001221142"/>
    </source>
</evidence>
<feature type="compositionally biased region" description="Basic and acidic residues" evidence="1">
    <location>
        <begin position="357"/>
        <end position="369"/>
    </location>
</feature>